<protein>
    <submittedName>
        <fullName evidence="1">Uncharacterized protein</fullName>
    </submittedName>
</protein>
<dbReference type="EMBL" id="JARTCD010000012">
    <property type="protein sequence ID" value="KAJ8660606.1"/>
    <property type="molecule type" value="Genomic_DNA"/>
</dbReference>
<dbReference type="RefSeq" id="XP_058345519.1">
    <property type="nucleotide sequence ID" value="XM_058483721.1"/>
</dbReference>
<dbReference type="GeneID" id="83211067"/>
<evidence type="ECO:0000313" key="1">
    <source>
        <dbReference type="EMBL" id="KAJ8660606.1"/>
    </source>
</evidence>
<dbReference type="Proteomes" id="UP001234581">
    <property type="component" value="Unassembled WGS sequence"/>
</dbReference>
<gene>
    <name evidence="1" type="ORF">O0I10_003654</name>
</gene>
<proteinExistence type="predicted"/>
<reference evidence="1 2" key="1">
    <citation type="submission" date="2023-03" db="EMBL/GenBank/DDBJ databases">
        <title>Genome sequence of Lichtheimia ornata CBS 291.66.</title>
        <authorList>
            <person name="Mohabir J.T."/>
            <person name="Shea T.P."/>
            <person name="Kurbessoian T."/>
            <person name="Berby B."/>
            <person name="Fontaine J."/>
            <person name="Livny J."/>
            <person name="Gnirke A."/>
            <person name="Stajich J.E."/>
            <person name="Cuomo C.A."/>
        </authorList>
    </citation>
    <scope>NUCLEOTIDE SEQUENCE [LARGE SCALE GENOMIC DNA]</scope>
    <source>
        <strain evidence="1">CBS 291.66</strain>
    </source>
</reference>
<name>A0AAD7Y0X7_9FUNG</name>
<accession>A0AAD7Y0X7</accession>
<sequence length="134" mass="15193">MIVETLGFDPTAVAFSNYRSSILLQERNTLYLLVHRSSKVDLNFDYQAAEGEEPGAKVFATAPPSKFRILWSSRLTHFEIDALDMDTHIYLDRLLLCYGDKMYKGDSHIASFSTNSNKRTKVALSATVLIRTVR</sequence>
<organism evidence="1 2">
    <name type="scientific">Lichtheimia ornata</name>
    <dbReference type="NCBI Taxonomy" id="688661"/>
    <lineage>
        <taxon>Eukaryota</taxon>
        <taxon>Fungi</taxon>
        <taxon>Fungi incertae sedis</taxon>
        <taxon>Mucoromycota</taxon>
        <taxon>Mucoromycotina</taxon>
        <taxon>Mucoromycetes</taxon>
        <taxon>Mucorales</taxon>
        <taxon>Lichtheimiaceae</taxon>
        <taxon>Lichtheimia</taxon>
    </lineage>
</organism>
<keyword evidence="2" id="KW-1185">Reference proteome</keyword>
<comment type="caution">
    <text evidence="1">The sequence shown here is derived from an EMBL/GenBank/DDBJ whole genome shotgun (WGS) entry which is preliminary data.</text>
</comment>
<evidence type="ECO:0000313" key="2">
    <source>
        <dbReference type="Proteomes" id="UP001234581"/>
    </source>
</evidence>
<dbReference type="AlphaFoldDB" id="A0AAD7Y0X7"/>